<name>A0A8T9BCF6_9HELO</name>
<feature type="region of interest" description="Disordered" evidence="2">
    <location>
        <begin position="401"/>
        <end position="434"/>
    </location>
</feature>
<organism evidence="4 5">
    <name type="scientific">Lachnellula arida</name>
    <dbReference type="NCBI Taxonomy" id="1316785"/>
    <lineage>
        <taxon>Eukaryota</taxon>
        <taxon>Fungi</taxon>
        <taxon>Dikarya</taxon>
        <taxon>Ascomycota</taxon>
        <taxon>Pezizomycotina</taxon>
        <taxon>Leotiomycetes</taxon>
        <taxon>Helotiales</taxon>
        <taxon>Lachnaceae</taxon>
        <taxon>Lachnellula</taxon>
    </lineage>
</organism>
<dbReference type="InterPro" id="IPR000073">
    <property type="entry name" value="AB_hydrolase_1"/>
</dbReference>
<accession>A0A8T9BCF6</accession>
<dbReference type="Proteomes" id="UP000469559">
    <property type="component" value="Unassembled WGS sequence"/>
</dbReference>
<evidence type="ECO:0000259" key="3">
    <source>
        <dbReference type="Pfam" id="PF00561"/>
    </source>
</evidence>
<dbReference type="PANTHER" id="PTHR32268">
    <property type="entry name" value="HOMOSERINE O-ACETYLTRANSFERASE"/>
    <property type="match status" value="1"/>
</dbReference>
<feature type="compositionally biased region" description="Polar residues" evidence="2">
    <location>
        <begin position="401"/>
        <end position="410"/>
    </location>
</feature>
<gene>
    <name evidence="4" type="primary">metXS</name>
    <name evidence="4" type="ORF">LARI1_G003245</name>
</gene>
<evidence type="ECO:0000313" key="5">
    <source>
        <dbReference type="Proteomes" id="UP000469559"/>
    </source>
</evidence>
<feature type="compositionally biased region" description="Low complexity" evidence="2">
    <location>
        <begin position="424"/>
        <end position="434"/>
    </location>
</feature>
<reference evidence="4 5" key="1">
    <citation type="submission" date="2018-05" db="EMBL/GenBank/DDBJ databases">
        <title>Whole genome sequencing for identification of molecular markers to develop diagnostic detection tools for the regulated plant pathogen Lachnellula willkommii.</title>
        <authorList>
            <person name="Giroux E."/>
            <person name="Bilodeau G."/>
        </authorList>
    </citation>
    <scope>NUCLEOTIDE SEQUENCE [LARGE SCALE GENOMIC DNA]</scope>
    <source>
        <strain evidence="4 5">CBS 203.66</strain>
    </source>
</reference>
<evidence type="ECO:0000313" key="4">
    <source>
        <dbReference type="EMBL" id="TVY17694.1"/>
    </source>
</evidence>
<dbReference type="InterPro" id="IPR029058">
    <property type="entry name" value="AB_hydrolase_fold"/>
</dbReference>
<dbReference type="SUPFAM" id="SSF53474">
    <property type="entry name" value="alpha/beta-Hydrolases"/>
    <property type="match status" value="1"/>
</dbReference>
<dbReference type="InterPro" id="IPR008220">
    <property type="entry name" value="HAT_MetX-like"/>
</dbReference>
<feature type="domain" description="AB hydrolase-1" evidence="3">
    <location>
        <begin position="65"/>
        <end position="304"/>
    </location>
</feature>
<sequence>MTSSETYNSTGVEYYSIQNFEFSNGITKDIKLAYKSLNPTSEKKALVCTCFAGIINTTLNFSTGALKEYHVITIAMLGNGESSSPSNDPSFPADYSLRYQDCVNAQYILLTKHFDIKSLDVVVGFSMGGQQANYWSVIHGSSPTPFVKNAVVICGSAKTSGHNYAFLEGPIAALTTSFDYDGGKYKAKGVKPRQGLRAFGRAYAAWLTSPEWFRQELWRKVGAASLKDWLYPAEGKAGHEAWDPEDLLTLARMWQAGNIGDVGGNGDYREALKGVETKVLVMPSQTDQYFPPEDGENEVKYLKNGVFDPIPTVWGHMGGASANEEDAHAMFSTRCPLYVFTRKYHYWYYYFTYIAGASATASTQIRTVTTVSVYATNSLAADALFTSLRSNIALPMPTQTDTSFSGTVPSLTGPAPATYPTPNNPHTSSSNGTTTAATTSAVHFHLSRGKFEGWTCGLLGRIGSECRLLNGSPCVANGQNASPRSAHKTLDAGS</sequence>
<dbReference type="OrthoDB" id="9972683at2759"/>
<dbReference type="AlphaFoldDB" id="A0A8T9BCF6"/>
<evidence type="ECO:0000256" key="1">
    <source>
        <dbReference type="ARBA" id="ARBA00006886"/>
    </source>
</evidence>
<proteinExistence type="inferred from homology"/>
<feature type="region of interest" description="Disordered" evidence="2">
    <location>
        <begin position="475"/>
        <end position="494"/>
    </location>
</feature>
<dbReference type="EMBL" id="QGMF01000230">
    <property type="protein sequence ID" value="TVY17694.1"/>
    <property type="molecule type" value="Genomic_DNA"/>
</dbReference>
<dbReference type="Pfam" id="PF00561">
    <property type="entry name" value="Abhydrolase_1"/>
    <property type="match status" value="1"/>
</dbReference>
<comment type="similarity">
    <text evidence="1">Belongs to the AB hydrolase superfamily. MetX family.</text>
</comment>
<dbReference type="PANTHER" id="PTHR32268:SF15">
    <property type="entry name" value="HOMOSERINE ACETYLTRANSFERASE FAMILY PROTEIN (AFU_ORTHOLOGUE AFUA_1G15350)"/>
    <property type="match status" value="1"/>
</dbReference>
<comment type="caution">
    <text evidence="4">The sequence shown here is derived from an EMBL/GenBank/DDBJ whole genome shotgun (WGS) entry which is preliminary data.</text>
</comment>
<keyword evidence="5" id="KW-1185">Reference proteome</keyword>
<protein>
    <submittedName>
        <fullName evidence="4">Homoserine O-succinyltransferase</fullName>
    </submittedName>
</protein>
<dbReference type="GO" id="GO:0016747">
    <property type="term" value="F:acyltransferase activity, transferring groups other than amino-acyl groups"/>
    <property type="evidence" value="ECO:0007669"/>
    <property type="project" value="InterPro"/>
</dbReference>
<dbReference type="Gene3D" id="3.40.50.1820">
    <property type="entry name" value="alpha/beta hydrolase"/>
    <property type="match status" value="1"/>
</dbReference>
<evidence type="ECO:0000256" key="2">
    <source>
        <dbReference type="SAM" id="MobiDB-lite"/>
    </source>
</evidence>